<evidence type="ECO:0000313" key="2">
    <source>
        <dbReference type="Proteomes" id="UP000019275"/>
    </source>
</evidence>
<dbReference type="EMBL" id="ARZX01000007">
    <property type="protein sequence ID" value="EWH13918.1"/>
    <property type="molecule type" value="Genomic_DNA"/>
</dbReference>
<comment type="caution">
    <text evidence="1">The sequence shown here is derived from an EMBL/GenBank/DDBJ whole genome shotgun (WGS) entry which is preliminary data.</text>
</comment>
<name>A0ABP3B8S5_9FLAO</name>
<dbReference type="SUPFAM" id="SSF49478">
    <property type="entry name" value="Cna protein B-type domain"/>
    <property type="match status" value="1"/>
</dbReference>
<reference evidence="1 2" key="1">
    <citation type="journal article" date="2014" name="Genome Announc.">
        <title>Draft Genome Sequence of the Carrageenan-Degrading Bacterium Cellulophaga sp. Strain KL-A, Isolated from Decaying Marine Algae.</title>
        <authorList>
            <person name="Shan D."/>
            <person name="Ying J."/>
            <person name="Li X."/>
            <person name="Gao Z."/>
            <person name="Wei G."/>
            <person name="Shao Z."/>
        </authorList>
    </citation>
    <scope>NUCLEOTIDE SEQUENCE [LARGE SCALE GENOMIC DNA]</scope>
    <source>
        <strain evidence="1 2">KL-A</strain>
    </source>
</reference>
<keyword evidence="2" id="KW-1185">Reference proteome</keyword>
<sequence length="168" mass="19561">MKKYIQNKKILLITYSLVLFSFYSCITGKTYSAKIAKFQPSFWGEIKENIVKEVTDTTVVFINGKVTDYNRPAGEGVELIFTKKENNKKFKTVTDSIGNFEIEVVKGSYELQLIPYIYGRTPTLTFENLNFKSGEKRELIIYTESNYETIAKDTIFENKKAYKKYTER</sequence>
<gene>
    <name evidence="1" type="ORF">KLA_07697</name>
</gene>
<accession>A0ABP3B8S5</accession>
<dbReference type="PROSITE" id="PS51257">
    <property type="entry name" value="PROKAR_LIPOPROTEIN"/>
    <property type="match status" value="1"/>
</dbReference>
<evidence type="ECO:0000313" key="1">
    <source>
        <dbReference type="EMBL" id="EWH13918.1"/>
    </source>
</evidence>
<organism evidence="1 2">
    <name type="scientific">Cellulophaga geojensis KL-A</name>
    <dbReference type="NCBI Taxonomy" id="1328323"/>
    <lineage>
        <taxon>Bacteria</taxon>
        <taxon>Pseudomonadati</taxon>
        <taxon>Bacteroidota</taxon>
        <taxon>Flavobacteriia</taxon>
        <taxon>Flavobacteriales</taxon>
        <taxon>Flavobacteriaceae</taxon>
        <taxon>Cellulophaga</taxon>
    </lineage>
</organism>
<proteinExistence type="predicted"/>
<protein>
    <recommendedName>
        <fullName evidence="3">Carboxypeptidase regulatory-like domain-containing protein</fullName>
    </recommendedName>
</protein>
<dbReference type="RefSeq" id="WP_034644845.1">
    <property type="nucleotide sequence ID" value="NZ_ARZX01000007.1"/>
</dbReference>
<dbReference type="Proteomes" id="UP000019275">
    <property type="component" value="Unassembled WGS sequence"/>
</dbReference>
<evidence type="ECO:0008006" key="3">
    <source>
        <dbReference type="Google" id="ProtNLM"/>
    </source>
</evidence>